<feature type="domain" description="Fibrinogen C-terminal" evidence="3">
    <location>
        <begin position="419"/>
        <end position="619"/>
    </location>
</feature>
<dbReference type="Proteomes" id="UP000789524">
    <property type="component" value="Unassembled WGS sequence"/>
</dbReference>
<dbReference type="InterPro" id="IPR036056">
    <property type="entry name" value="Fibrinogen-like_C"/>
</dbReference>
<evidence type="ECO:0000259" key="3">
    <source>
        <dbReference type="PROSITE" id="PS51406"/>
    </source>
</evidence>
<dbReference type="Gene3D" id="3.90.215.10">
    <property type="entry name" value="Gamma Fibrinogen, chain A, domain 1"/>
    <property type="match status" value="1"/>
</dbReference>
<evidence type="ECO:0000256" key="2">
    <source>
        <dbReference type="SAM" id="SignalP"/>
    </source>
</evidence>
<dbReference type="InterPro" id="IPR050373">
    <property type="entry name" value="Fibrinogen_C-term_domain"/>
</dbReference>
<organism evidence="4 5">
    <name type="scientific">Danaus chrysippus</name>
    <name type="common">African queen</name>
    <dbReference type="NCBI Taxonomy" id="151541"/>
    <lineage>
        <taxon>Eukaryota</taxon>
        <taxon>Metazoa</taxon>
        <taxon>Ecdysozoa</taxon>
        <taxon>Arthropoda</taxon>
        <taxon>Hexapoda</taxon>
        <taxon>Insecta</taxon>
        <taxon>Pterygota</taxon>
        <taxon>Neoptera</taxon>
        <taxon>Endopterygota</taxon>
        <taxon>Lepidoptera</taxon>
        <taxon>Glossata</taxon>
        <taxon>Ditrysia</taxon>
        <taxon>Papilionoidea</taxon>
        <taxon>Nymphalidae</taxon>
        <taxon>Danainae</taxon>
        <taxon>Danaini</taxon>
        <taxon>Danaina</taxon>
        <taxon>Danaus</taxon>
        <taxon>Anosia</taxon>
    </lineage>
</organism>
<dbReference type="PROSITE" id="PS51406">
    <property type="entry name" value="FIBRINOGEN_C_2"/>
    <property type="match status" value="1"/>
</dbReference>
<gene>
    <name evidence="4" type="ORF">DCHRY22_LOCUS681</name>
</gene>
<proteinExistence type="predicted"/>
<dbReference type="PANTHER" id="PTHR19143:SF444">
    <property type="entry name" value="PROTEIN SCABROUS"/>
    <property type="match status" value="1"/>
</dbReference>
<evidence type="ECO:0000256" key="1">
    <source>
        <dbReference type="SAM" id="Coils"/>
    </source>
</evidence>
<comment type="caution">
    <text evidence="4">The sequence shown here is derived from an EMBL/GenBank/DDBJ whole genome shotgun (WGS) entry which is preliminary data.</text>
</comment>
<keyword evidence="2" id="KW-0732">Signal</keyword>
<accession>A0A8J2QBI7</accession>
<dbReference type="SUPFAM" id="SSF56496">
    <property type="entry name" value="Fibrinogen C-terminal domain-like"/>
    <property type="match status" value="1"/>
</dbReference>
<dbReference type="InterPro" id="IPR002181">
    <property type="entry name" value="Fibrinogen_a/b/g_C_dom"/>
</dbReference>
<dbReference type="OrthoDB" id="9990035at2759"/>
<feature type="coiled-coil region" evidence="1">
    <location>
        <begin position="98"/>
        <end position="125"/>
    </location>
</feature>
<dbReference type="GO" id="GO:0005615">
    <property type="term" value="C:extracellular space"/>
    <property type="evidence" value="ECO:0007669"/>
    <property type="project" value="TreeGrafter"/>
</dbReference>
<dbReference type="PANTHER" id="PTHR19143">
    <property type="entry name" value="FIBRINOGEN/TENASCIN/ANGIOPOEITIN"/>
    <property type="match status" value="1"/>
</dbReference>
<keyword evidence="1" id="KW-0175">Coiled coil</keyword>
<reference evidence="4" key="1">
    <citation type="submission" date="2021-09" db="EMBL/GenBank/DDBJ databases">
        <authorList>
            <person name="Martin H S."/>
        </authorList>
    </citation>
    <scope>NUCLEOTIDE SEQUENCE</scope>
</reference>
<feature type="coiled-coil region" evidence="1">
    <location>
        <begin position="38"/>
        <end position="65"/>
    </location>
</feature>
<dbReference type="Pfam" id="PF00147">
    <property type="entry name" value="Fibrinogen_C"/>
    <property type="match status" value="1"/>
</dbReference>
<name>A0A8J2QBI7_9NEOP</name>
<dbReference type="SMART" id="SM00186">
    <property type="entry name" value="FBG"/>
    <property type="match status" value="1"/>
</dbReference>
<feature type="signal peptide" evidence="2">
    <location>
        <begin position="1"/>
        <end position="18"/>
    </location>
</feature>
<feature type="chain" id="PRO_5035205667" evidence="2">
    <location>
        <begin position="19"/>
        <end position="622"/>
    </location>
</feature>
<dbReference type="CDD" id="cd00087">
    <property type="entry name" value="FReD"/>
    <property type="match status" value="1"/>
</dbReference>
<dbReference type="AlphaFoldDB" id="A0A8J2QBI7"/>
<evidence type="ECO:0000313" key="4">
    <source>
        <dbReference type="EMBL" id="CAG9558634.1"/>
    </source>
</evidence>
<evidence type="ECO:0000313" key="5">
    <source>
        <dbReference type="Proteomes" id="UP000789524"/>
    </source>
</evidence>
<dbReference type="InterPro" id="IPR014716">
    <property type="entry name" value="Fibrinogen_a/b/g_C_1"/>
</dbReference>
<keyword evidence="5" id="KW-1185">Reference proteome</keyword>
<sequence>MEFVKLWALIICLCSVNAREIDIKNELQSLTEQFKALKTVHLADVSRLKEEIKELKKNAASTLTDNYTRNEQATLQWAKSSMRELRIEMRELSQSINSSVLLRQLQNIRNELKRALSENTDLAQLARTQEARVDKLDSEVGRLKYDSQEIRGMVAEMRSQVAKLSKEIKLKTLNEDSFNDVLEPYEKRASDSHPKHGHKIRHNKMVHAQISRLARSQNQLDEYQQHLQTQLLDVLRRLDRIEEANWNLVSTRVDYLATETNTIKSELNNVTQRVADFDKVHASMLELREDVESIENKADKTIPEFKKEISKLDISFAQLNAQSSYLKEDQENLRQSVKAIAVSVSNTIDRAEMDRLVIKALNDSVIGLENISKQHYYRLNDHILKSEANKTTMVSQYIPLPELIDEVKELQPLEREYENLVVQLPKDCSSVTGPDQVYLINPGHSPVETFCINGSTLIQRRYNGSVEFNRKFAQYVQGFGNAASEFWLGLESMHQLTSDNCSSMRIEMTDIYGSSWHAEYDHFSVGSADTGYVLTVSGFRGNASDAFEYQNHMEFSAIDHDRDISNTHCAANYEGGWWFSHCQHVNINGKYTLGLTWFDSLRNEWIAVATSEMRLFRNKRCT</sequence>
<protein>
    <submittedName>
        <fullName evidence="4">(African queen) hypothetical protein</fullName>
    </submittedName>
</protein>
<dbReference type="EMBL" id="CAKASE010000043">
    <property type="protein sequence ID" value="CAG9558634.1"/>
    <property type="molecule type" value="Genomic_DNA"/>
</dbReference>